<gene>
    <name evidence="3" type="ORF">BJX68DRAFT_216876</name>
</gene>
<evidence type="ECO:0000313" key="4">
    <source>
        <dbReference type="Proteomes" id="UP001610444"/>
    </source>
</evidence>
<dbReference type="Gene3D" id="3.40.50.1580">
    <property type="entry name" value="Nucleoside phosphorylase domain"/>
    <property type="match status" value="1"/>
</dbReference>
<sequence length="1085" mass="120323">MSHKRPLCHDDYTVGWISALPIELAAAQALLDETHPTLPVPQNDNNTYTLGRIGEHNIVIACLPSGIYGTSSATAVATQLLSSFTSIRFGLMVGIGGGVPNEDADIRLGDVVVSKPTDTQGGVVQYDFGKATRRFRGGFLRTGMLNSPPQVLLTALAKVQANHLTEDVRFVDFLQELEQKRPVGPEFPFARPKEDDHLYAAKYEHADPSSKTCSACDARNIVVRSPRTNPAAPTVHYGLIASGNQVVKDARVREKLSRHLGIYCVEMEAAGLMNNYPCLVVRGICDYADSHKNKAWQGYAAATAAAFAKELLSLVPARFAKNRGIAQDVLSKTGSRDSRFRVQLDLQNAPAIQEFIGREEELETLWDSLRPDSSPMRKVVVLHGMGGMGKTQLAIRFARIHKEDFSAILLLNAKDRSTLRQSLSSAWSRIPESEDVAHTPDTVQDGQARITNEDDVKQRAQNMLDWLATEGNTRWLLIFDNVDQSHTAEGEDPVQSIYDLSPTADHGSVLVTTRLIQLAELGISHPIRKLSTEHACQLLLQTAGHNDHGRNSQQLDSDVYSLASQLDGLPLALTMAGSYIRQSGITISQYLRYYTESWHELMEQTQQPQCYLQGNLLTTWSVTYTQIHKTHPSSVELLLLLAVFDNRDIWFELVQNCRHVPDTPSWVVKSFSNGLAFLATLKPLIAFSLVETKQGGGSYSIHPVIREWCLHALNDNDNGNTKKGDVYKAIALTAISYTPEISDDMDHSNLQQRLLPHADQMVQHLQTWKVPRVLEIYTAIHDLACLYLSQGMLRQAQQLYERALAGKEDILGPDHISTLETVNNLGIVHTNRRNTEAAGKMCQRALLGRENALGPHHASTLHSVNALAFFHMKEGNLSRAEALYKRALTGFEKALGVDHPSVLDTINNLGLLYTKQRKLKQAATMYRQAMSGFEKAFGPDHTSTLILVYNLGSLYQTQGSLASAREMYQRALAGYEKVFGKRHTSTIMIADSLCELEQAQKAAPKDNCKQPRVSISKTKIEKAVPKATLSHAMGKLSYASRGSTRHCMAGWWYCCHCQSMLNPCLNAECCSSCGHFQCSHCRYIA</sequence>
<dbReference type="InterPro" id="IPR041664">
    <property type="entry name" value="AAA_16"/>
</dbReference>
<dbReference type="Pfam" id="PF13191">
    <property type="entry name" value="AAA_16"/>
    <property type="match status" value="1"/>
</dbReference>
<feature type="domain" description="Orc1-like AAA ATPase" evidence="2">
    <location>
        <begin position="354"/>
        <end position="488"/>
    </location>
</feature>
<dbReference type="InterPro" id="IPR035994">
    <property type="entry name" value="Nucleoside_phosphorylase_sf"/>
</dbReference>
<dbReference type="SMART" id="SM00028">
    <property type="entry name" value="TPR"/>
    <property type="match status" value="4"/>
</dbReference>
<keyword evidence="4" id="KW-1185">Reference proteome</keyword>
<dbReference type="Proteomes" id="UP001610444">
    <property type="component" value="Unassembled WGS sequence"/>
</dbReference>
<dbReference type="InterPro" id="IPR000845">
    <property type="entry name" value="Nucleoside_phosphorylase_d"/>
</dbReference>
<comment type="caution">
    <text evidence="3">The sequence shown here is derived from an EMBL/GenBank/DDBJ whole genome shotgun (WGS) entry which is preliminary data.</text>
</comment>
<dbReference type="PANTHER" id="PTHR46082">
    <property type="entry name" value="ATP/GTP-BINDING PROTEIN-RELATED"/>
    <property type="match status" value="1"/>
</dbReference>
<dbReference type="SUPFAM" id="SSF53167">
    <property type="entry name" value="Purine and uridine phosphorylases"/>
    <property type="match status" value="1"/>
</dbReference>
<dbReference type="InterPro" id="IPR019734">
    <property type="entry name" value="TPR_rpt"/>
</dbReference>
<dbReference type="Pfam" id="PF13374">
    <property type="entry name" value="TPR_10"/>
    <property type="match status" value="3"/>
</dbReference>
<dbReference type="InterPro" id="IPR053137">
    <property type="entry name" value="NLR-like"/>
</dbReference>
<dbReference type="Pfam" id="PF13424">
    <property type="entry name" value="TPR_12"/>
    <property type="match status" value="1"/>
</dbReference>
<dbReference type="InterPro" id="IPR011990">
    <property type="entry name" value="TPR-like_helical_dom_sf"/>
</dbReference>
<proteinExistence type="predicted"/>
<protein>
    <submittedName>
        <fullName evidence="3">Purine and uridine phosphorylase</fullName>
    </submittedName>
</protein>
<dbReference type="PRINTS" id="PR00364">
    <property type="entry name" value="DISEASERSIST"/>
</dbReference>
<evidence type="ECO:0000313" key="3">
    <source>
        <dbReference type="EMBL" id="KAL2855615.1"/>
    </source>
</evidence>
<dbReference type="CDD" id="cd09008">
    <property type="entry name" value="MTAN"/>
    <property type="match status" value="1"/>
</dbReference>
<feature type="domain" description="Nucleoside phosphorylase" evidence="1">
    <location>
        <begin position="14"/>
        <end position="312"/>
    </location>
</feature>
<dbReference type="SUPFAM" id="SSF52540">
    <property type="entry name" value="P-loop containing nucleoside triphosphate hydrolases"/>
    <property type="match status" value="1"/>
</dbReference>
<dbReference type="InterPro" id="IPR027417">
    <property type="entry name" value="P-loop_NTPase"/>
</dbReference>
<dbReference type="Gene3D" id="3.40.50.300">
    <property type="entry name" value="P-loop containing nucleotide triphosphate hydrolases"/>
    <property type="match status" value="1"/>
</dbReference>
<dbReference type="RefSeq" id="XP_070902022.1">
    <property type="nucleotide sequence ID" value="XM_071037831.1"/>
</dbReference>
<accession>A0ABR4KTK9</accession>
<dbReference type="EMBL" id="JBFXLR010000009">
    <property type="protein sequence ID" value="KAL2855615.1"/>
    <property type="molecule type" value="Genomic_DNA"/>
</dbReference>
<organism evidence="3 4">
    <name type="scientific">Aspergillus pseudodeflectus</name>
    <dbReference type="NCBI Taxonomy" id="176178"/>
    <lineage>
        <taxon>Eukaryota</taxon>
        <taxon>Fungi</taxon>
        <taxon>Dikarya</taxon>
        <taxon>Ascomycota</taxon>
        <taxon>Pezizomycotina</taxon>
        <taxon>Eurotiomycetes</taxon>
        <taxon>Eurotiomycetidae</taxon>
        <taxon>Eurotiales</taxon>
        <taxon>Aspergillaceae</taxon>
        <taxon>Aspergillus</taxon>
        <taxon>Aspergillus subgen. Nidulantes</taxon>
    </lineage>
</organism>
<dbReference type="Pfam" id="PF01048">
    <property type="entry name" value="PNP_UDP_1"/>
    <property type="match status" value="1"/>
</dbReference>
<reference evidence="3 4" key="1">
    <citation type="submission" date="2024-07" db="EMBL/GenBank/DDBJ databases">
        <title>Section-level genome sequencing and comparative genomics of Aspergillus sections Usti and Cavernicolus.</title>
        <authorList>
            <consortium name="Lawrence Berkeley National Laboratory"/>
            <person name="Nybo J.L."/>
            <person name="Vesth T.C."/>
            <person name="Theobald S."/>
            <person name="Frisvad J.C."/>
            <person name="Larsen T.O."/>
            <person name="Kjaerboelling I."/>
            <person name="Rothschild-Mancinelli K."/>
            <person name="Lyhne E.K."/>
            <person name="Kogle M.E."/>
            <person name="Barry K."/>
            <person name="Clum A."/>
            <person name="Na H."/>
            <person name="Ledsgaard L."/>
            <person name="Lin J."/>
            <person name="Lipzen A."/>
            <person name="Kuo A."/>
            <person name="Riley R."/>
            <person name="Mondo S."/>
            <person name="LaButti K."/>
            <person name="Haridas S."/>
            <person name="Pangalinan J."/>
            <person name="Salamov A.A."/>
            <person name="Simmons B.A."/>
            <person name="Magnuson J.K."/>
            <person name="Chen J."/>
            <person name="Drula E."/>
            <person name="Henrissat B."/>
            <person name="Wiebenga A."/>
            <person name="Lubbers R.J."/>
            <person name="Gomes A.C."/>
            <person name="Macurrencykelacurrency M.R."/>
            <person name="Stajich J."/>
            <person name="Grigoriev I.V."/>
            <person name="Mortensen U.H."/>
            <person name="De vries R.P."/>
            <person name="Baker S.E."/>
            <person name="Andersen M.R."/>
        </authorList>
    </citation>
    <scope>NUCLEOTIDE SEQUENCE [LARGE SCALE GENOMIC DNA]</scope>
    <source>
        <strain evidence="3 4">CBS 756.74</strain>
    </source>
</reference>
<dbReference type="GeneID" id="98152995"/>
<name>A0ABR4KTK9_9EURO</name>
<evidence type="ECO:0000259" key="2">
    <source>
        <dbReference type="Pfam" id="PF13191"/>
    </source>
</evidence>
<dbReference type="PANTHER" id="PTHR46082:SF6">
    <property type="entry name" value="AAA+ ATPASE DOMAIN-CONTAINING PROTEIN-RELATED"/>
    <property type="match status" value="1"/>
</dbReference>
<dbReference type="Gene3D" id="1.25.40.10">
    <property type="entry name" value="Tetratricopeptide repeat domain"/>
    <property type="match status" value="2"/>
</dbReference>
<dbReference type="SUPFAM" id="SSF48452">
    <property type="entry name" value="TPR-like"/>
    <property type="match status" value="2"/>
</dbReference>
<evidence type="ECO:0000259" key="1">
    <source>
        <dbReference type="Pfam" id="PF01048"/>
    </source>
</evidence>